<organism evidence="1 2">
    <name type="scientific">Sphingomonas aurantiaca</name>
    <dbReference type="NCBI Taxonomy" id="185949"/>
    <lineage>
        <taxon>Bacteria</taxon>
        <taxon>Pseudomonadati</taxon>
        <taxon>Pseudomonadota</taxon>
        <taxon>Alphaproteobacteria</taxon>
        <taxon>Sphingomonadales</taxon>
        <taxon>Sphingomonadaceae</taxon>
        <taxon>Sphingomonas</taxon>
    </lineage>
</organism>
<accession>A0A5E7YSQ7</accession>
<gene>
    <name evidence="1" type="ORF">SPHINGO391_390289</name>
</gene>
<reference evidence="1 2" key="1">
    <citation type="submission" date="2019-09" db="EMBL/GenBank/DDBJ databases">
        <authorList>
            <person name="Dittami M. S."/>
        </authorList>
    </citation>
    <scope>NUCLEOTIDE SEQUENCE [LARGE SCALE GENOMIC DNA]</scope>
    <source>
        <strain evidence="1">SPHINGO391</strain>
    </source>
</reference>
<dbReference type="AlphaFoldDB" id="A0A5E7YSQ7"/>
<dbReference type="Proteomes" id="UP000326857">
    <property type="component" value="Unassembled WGS sequence"/>
</dbReference>
<dbReference type="EMBL" id="CABVLI010000033">
    <property type="protein sequence ID" value="VVT09262.1"/>
    <property type="molecule type" value="Genomic_DNA"/>
</dbReference>
<proteinExistence type="predicted"/>
<sequence>MAASWRACHASCARRCITIRWSGRTRSHLPSRAAIDLEQANYSYRLFDSSFFQMIVGTPEHFDAIAVGCFGQRLYAPPLSLSKS</sequence>
<evidence type="ECO:0000313" key="1">
    <source>
        <dbReference type="EMBL" id="VVT09262.1"/>
    </source>
</evidence>
<name>A0A5E7YSQ7_9SPHN</name>
<evidence type="ECO:0000313" key="2">
    <source>
        <dbReference type="Proteomes" id="UP000326857"/>
    </source>
</evidence>
<protein>
    <submittedName>
        <fullName evidence="1">Uncharacterized protein</fullName>
    </submittedName>
</protein>